<dbReference type="InterPro" id="IPR002347">
    <property type="entry name" value="SDR_fam"/>
</dbReference>
<keyword evidence="4" id="KW-1185">Reference proteome</keyword>
<dbReference type="Proteomes" id="UP000271162">
    <property type="component" value="Unassembled WGS sequence"/>
</dbReference>
<reference evidence="3 4" key="2">
    <citation type="submission" date="2018-11" db="EMBL/GenBank/DDBJ databases">
        <authorList>
            <consortium name="Pathogen Informatics"/>
        </authorList>
    </citation>
    <scope>NUCLEOTIDE SEQUENCE [LARGE SCALE GENOMIC DNA]</scope>
</reference>
<organism evidence="5">
    <name type="scientific">Nippostrongylus brasiliensis</name>
    <name type="common">Rat hookworm</name>
    <dbReference type="NCBI Taxonomy" id="27835"/>
    <lineage>
        <taxon>Eukaryota</taxon>
        <taxon>Metazoa</taxon>
        <taxon>Ecdysozoa</taxon>
        <taxon>Nematoda</taxon>
        <taxon>Chromadorea</taxon>
        <taxon>Rhabditida</taxon>
        <taxon>Rhabditina</taxon>
        <taxon>Rhabditomorpha</taxon>
        <taxon>Strongyloidea</taxon>
        <taxon>Heligmosomidae</taxon>
        <taxon>Nippostrongylus</taxon>
    </lineage>
</organism>
<evidence type="ECO:0000313" key="5">
    <source>
        <dbReference type="WBParaSite" id="NBR_0000464701-mRNA-1"/>
    </source>
</evidence>
<dbReference type="PANTHER" id="PTHR43544:SF7">
    <property type="entry name" value="NADB-LER2"/>
    <property type="match status" value="1"/>
</dbReference>
<dbReference type="EMBL" id="UYSL01009144">
    <property type="protein sequence ID" value="VDL68239.1"/>
    <property type="molecule type" value="Genomic_DNA"/>
</dbReference>
<reference evidence="5" key="1">
    <citation type="submission" date="2017-02" db="UniProtKB">
        <authorList>
            <consortium name="WormBaseParasite"/>
        </authorList>
    </citation>
    <scope>IDENTIFICATION</scope>
</reference>
<dbReference type="GO" id="GO:0016491">
    <property type="term" value="F:oxidoreductase activity"/>
    <property type="evidence" value="ECO:0007669"/>
    <property type="project" value="UniProtKB-KW"/>
</dbReference>
<evidence type="ECO:0000313" key="3">
    <source>
        <dbReference type="EMBL" id="VDL68239.1"/>
    </source>
</evidence>
<protein>
    <submittedName>
        <fullName evidence="5">LD36273p (inferred by orthology to a D. melanogaster protein)</fullName>
    </submittedName>
</protein>
<dbReference type="SUPFAM" id="SSF51735">
    <property type="entry name" value="NAD(P)-binding Rossmann-fold domains"/>
    <property type="match status" value="1"/>
</dbReference>
<evidence type="ECO:0000313" key="4">
    <source>
        <dbReference type="Proteomes" id="UP000271162"/>
    </source>
</evidence>
<proteinExistence type="predicted"/>
<accession>A0A0N4XQ45</accession>
<dbReference type="PANTHER" id="PTHR43544">
    <property type="entry name" value="SHORT-CHAIN DEHYDROGENASE/REDUCTASE"/>
    <property type="match status" value="1"/>
</dbReference>
<dbReference type="GO" id="GO:0005737">
    <property type="term" value="C:cytoplasm"/>
    <property type="evidence" value="ECO:0007669"/>
    <property type="project" value="TreeGrafter"/>
</dbReference>
<gene>
    <name evidence="3" type="ORF">NBR_LOCUS4650</name>
</gene>
<dbReference type="AlphaFoldDB" id="A0A0N4XQ45"/>
<dbReference type="Pfam" id="PF00106">
    <property type="entry name" value="adh_short"/>
    <property type="match status" value="1"/>
</dbReference>
<dbReference type="InterPro" id="IPR051468">
    <property type="entry name" value="Fungal_SecMetab_SDRs"/>
</dbReference>
<evidence type="ECO:0000256" key="1">
    <source>
        <dbReference type="ARBA" id="ARBA00022857"/>
    </source>
</evidence>
<keyword evidence="1" id="KW-0521">NADP</keyword>
<sequence>MTPYSVLVTGANRGIGLVLVKEFLKDAGIAHVIATARDPKAASELTKIKDNRLNVLKFDVTSDIEVNNLYKESP</sequence>
<name>A0A0N4XQ45_NIPBR</name>
<evidence type="ECO:0000256" key="2">
    <source>
        <dbReference type="ARBA" id="ARBA00023002"/>
    </source>
</evidence>
<dbReference type="Gene3D" id="3.40.50.720">
    <property type="entry name" value="NAD(P)-binding Rossmann-like Domain"/>
    <property type="match status" value="1"/>
</dbReference>
<keyword evidence="2" id="KW-0560">Oxidoreductase</keyword>
<dbReference type="InterPro" id="IPR036291">
    <property type="entry name" value="NAD(P)-bd_dom_sf"/>
</dbReference>
<dbReference type="WBParaSite" id="NBR_0000464701-mRNA-1">
    <property type="protein sequence ID" value="NBR_0000464701-mRNA-1"/>
    <property type="gene ID" value="NBR_0000464701"/>
</dbReference>